<protein>
    <submittedName>
        <fullName evidence="1">Uncharacterized protein</fullName>
    </submittedName>
</protein>
<evidence type="ECO:0000313" key="1">
    <source>
        <dbReference type="EMBL" id="CAA9319022.1"/>
    </source>
</evidence>
<name>A0A6J4L1N2_9CHLR</name>
<reference evidence="1" key="1">
    <citation type="submission" date="2020-02" db="EMBL/GenBank/DDBJ databases">
        <authorList>
            <person name="Meier V. D."/>
        </authorList>
    </citation>
    <scope>NUCLEOTIDE SEQUENCE</scope>
    <source>
        <strain evidence="1">AVDCRST_MAG93</strain>
    </source>
</reference>
<proteinExistence type="predicted"/>
<gene>
    <name evidence="1" type="ORF">AVDCRST_MAG93-5653</name>
</gene>
<dbReference type="AlphaFoldDB" id="A0A6J4L1N2"/>
<organism evidence="1">
    <name type="scientific">uncultured Chloroflexia bacterium</name>
    <dbReference type="NCBI Taxonomy" id="1672391"/>
    <lineage>
        <taxon>Bacteria</taxon>
        <taxon>Bacillati</taxon>
        <taxon>Chloroflexota</taxon>
        <taxon>Chloroflexia</taxon>
        <taxon>environmental samples</taxon>
    </lineage>
</organism>
<sequence>MLEHNEQKAIEALENVRDALYSLAVAQDTRNDLLREQNRTLESIAAHIETLTYES</sequence>
<dbReference type="EMBL" id="CADCTR010001908">
    <property type="protein sequence ID" value="CAA9319022.1"/>
    <property type="molecule type" value="Genomic_DNA"/>
</dbReference>
<accession>A0A6J4L1N2</accession>